<dbReference type="AlphaFoldDB" id="A0A1I7HHH7"/>
<dbReference type="RefSeq" id="WP_074950422.1">
    <property type="nucleotide sequence ID" value="NZ_FPBV01000004.1"/>
</dbReference>
<evidence type="ECO:0000313" key="2">
    <source>
        <dbReference type="EMBL" id="SFU60200.1"/>
    </source>
</evidence>
<evidence type="ECO:0000256" key="1">
    <source>
        <dbReference type="SAM" id="Phobius"/>
    </source>
</evidence>
<organism evidence="2 3">
    <name type="scientific">Alicyclobacillus macrosporangiidus</name>
    <dbReference type="NCBI Taxonomy" id="392015"/>
    <lineage>
        <taxon>Bacteria</taxon>
        <taxon>Bacillati</taxon>
        <taxon>Bacillota</taxon>
        <taxon>Bacilli</taxon>
        <taxon>Bacillales</taxon>
        <taxon>Alicyclobacillaceae</taxon>
        <taxon>Alicyclobacillus</taxon>
    </lineage>
</organism>
<keyword evidence="3" id="KW-1185">Reference proteome</keyword>
<proteinExistence type="predicted"/>
<gene>
    <name evidence="2" type="ORF">SAMN05421543_104199</name>
</gene>
<dbReference type="OrthoDB" id="2377054at2"/>
<evidence type="ECO:0000313" key="3">
    <source>
        <dbReference type="Proteomes" id="UP000183508"/>
    </source>
</evidence>
<sequence length="77" mass="8443">MLAIRWFLTAAVFVLTVLAAFAIPSWPVLAMFLLTLLATISYRLTRVRAVPILALAGTLFICAYDVVALIQILNVAH</sequence>
<accession>A0A1I7HHH7</accession>
<dbReference type="Proteomes" id="UP000183508">
    <property type="component" value="Unassembled WGS sequence"/>
</dbReference>
<feature type="transmembrane region" description="Helical" evidence="1">
    <location>
        <begin position="52"/>
        <end position="73"/>
    </location>
</feature>
<name>A0A1I7HHH7_9BACL</name>
<keyword evidence="1" id="KW-0472">Membrane</keyword>
<keyword evidence="1" id="KW-0812">Transmembrane</keyword>
<dbReference type="EMBL" id="FPBV01000004">
    <property type="protein sequence ID" value="SFU60200.1"/>
    <property type="molecule type" value="Genomic_DNA"/>
</dbReference>
<keyword evidence="1" id="KW-1133">Transmembrane helix</keyword>
<reference evidence="3" key="1">
    <citation type="submission" date="2016-10" db="EMBL/GenBank/DDBJ databases">
        <authorList>
            <person name="Varghese N."/>
        </authorList>
    </citation>
    <scope>NUCLEOTIDE SEQUENCE [LARGE SCALE GENOMIC DNA]</scope>
    <source>
        <strain evidence="3">DSM 17980</strain>
    </source>
</reference>
<protein>
    <submittedName>
        <fullName evidence="2">Uncharacterized protein</fullName>
    </submittedName>
</protein>